<proteinExistence type="predicted"/>
<evidence type="ECO:0000313" key="2">
    <source>
        <dbReference type="Proteomes" id="UP000199306"/>
    </source>
</evidence>
<dbReference type="AlphaFoldDB" id="A0A1I5S473"/>
<dbReference type="Proteomes" id="UP000199306">
    <property type="component" value="Unassembled WGS sequence"/>
</dbReference>
<reference evidence="1 2" key="1">
    <citation type="submission" date="2016-10" db="EMBL/GenBank/DDBJ databases">
        <authorList>
            <person name="de Groot N.N."/>
        </authorList>
    </citation>
    <scope>NUCLEOTIDE SEQUENCE [LARGE SCALE GENOMIC DNA]</scope>
    <source>
        <strain evidence="2">E92,LMG 26720,CCM 7988</strain>
    </source>
</reference>
<gene>
    <name evidence="1" type="ORF">SAMN04515674_104398</name>
</gene>
<dbReference type="EMBL" id="FOXH01000004">
    <property type="protein sequence ID" value="SFP65510.1"/>
    <property type="molecule type" value="Genomic_DNA"/>
</dbReference>
<sequence>MIIALAFSGIAGCTERVVYVERRPRRPVIVREREVIVVKEKHHPRGKAYGYWKKRGDRD</sequence>
<organism evidence="1 2">
    <name type="scientific">Pseudarcicella hirudinis</name>
    <dbReference type="NCBI Taxonomy" id="1079859"/>
    <lineage>
        <taxon>Bacteria</taxon>
        <taxon>Pseudomonadati</taxon>
        <taxon>Bacteroidota</taxon>
        <taxon>Cytophagia</taxon>
        <taxon>Cytophagales</taxon>
        <taxon>Flectobacillaceae</taxon>
        <taxon>Pseudarcicella</taxon>
    </lineage>
</organism>
<protein>
    <submittedName>
        <fullName evidence="1">Uncharacterized protein</fullName>
    </submittedName>
</protein>
<keyword evidence="2" id="KW-1185">Reference proteome</keyword>
<evidence type="ECO:0000313" key="1">
    <source>
        <dbReference type="EMBL" id="SFP65510.1"/>
    </source>
</evidence>
<accession>A0A1I5S473</accession>
<name>A0A1I5S473_9BACT</name>